<protein>
    <submittedName>
        <fullName evidence="1">Uncharacterized protein</fullName>
    </submittedName>
</protein>
<evidence type="ECO:0000313" key="1">
    <source>
        <dbReference type="EMBL" id="GGF93724.1"/>
    </source>
</evidence>
<dbReference type="Pfam" id="PF03524">
    <property type="entry name" value="CagX"/>
    <property type="match status" value="1"/>
</dbReference>
<dbReference type="AlphaFoldDB" id="A0A8J3E7X6"/>
<name>A0A8J3E7X6_9GAMM</name>
<dbReference type="PROSITE" id="PS51257">
    <property type="entry name" value="PROKAR_LIPOPROTEIN"/>
    <property type="match status" value="1"/>
</dbReference>
<evidence type="ECO:0000313" key="2">
    <source>
        <dbReference type="Proteomes" id="UP000636949"/>
    </source>
</evidence>
<dbReference type="Gene3D" id="2.60.40.2500">
    <property type="match status" value="1"/>
</dbReference>
<reference evidence="1" key="1">
    <citation type="journal article" date="2014" name="Int. J. Syst. Evol. Microbiol.">
        <title>Complete genome sequence of Corynebacterium casei LMG S-19264T (=DSM 44701T), isolated from a smear-ripened cheese.</title>
        <authorList>
            <consortium name="US DOE Joint Genome Institute (JGI-PGF)"/>
            <person name="Walter F."/>
            <person name="Albersmeier A."/>
            <person name="Kalinowski J."/>
            <person name="Ruckert C."/>
        </authorList>
    </citation>
    <scope>NUCLEOTIDE SEQUENCE</scope>
    <source>
        <strain evidence="1">CGMCC 1.15758</strain>
    </source>
</reference>
<comment type="caution">
    <text evidence="1">The sequence shown here is derived from an EMBL/GenBank/DDBJ whole genome shotgun (WGS) entry which is preliminary data.</text>
</comment>
<gene>
    <name evidence="1" type="ORF">GCM10010995_08650</name>
</gene>
<accession>A0A8J3E7X6</accession>
<dbReference type="OrthoDB" id="5357875at2"/>
<dbReference type="Proteomes" id="UP000636949">
    <property type="component" value="Unassembled WGS sequence"/>
</dbReference>
<dbReference type="RefSeq" id="WP_117001796.1">
    <property type="nucleotide sequence ID" value="NZ_BMJS01000006.1"/>
</dbReference>
<organism evidence="1 2">
    <name type="scientific">Cysteiniphilum litorale</name>
    <dbReference type="NCBI Taxonomy" id="2056700"/>
    <lineage>
        <taxon>Bacteria</taxon>
        <taxon>Pseudomonadati</taxon>
        <taxon>Pseudomonadota</taxon>
        <taxon>Gammaproteobacteria</taxon>
        <taxon>Thiotrichales</taxon>
        <taxon>Fastidiosibacteraceae</taxon>
        <taxon>Cysteiniphilum</taxon>
    </lineage>
</organism>
<reference evidence="1" key="2">
    <citation type="submission" date="2020-09" db="EMBL/GenBank/DDBJ databases">
        <authorList>
            <person name="Sun Q."/>
            <person name="Zhou Y."/>
        </authorList>
    </citation>
    <scope>NUCLEOTIDE SEQUENCE</scope>
    <source>
        <strain evidence="1">CGMCC 1.15758</strain>
    </source>
</reference>
<dbReference type="InterPro" id="IPR038161">
    <property type="entry name" value="VirB9/CagX/TrbG_C_sf"/>
</dbReference>
<dbReference type="InterPro" id="IPR010258">
    <property type="entry name" value="Conjugal_tfr_TrbG/VirB9/CagX"/>
</dbReference>
<sequence length="342" mass="37851">MKTNKLRFIKDKKAFSITTNVALGGALLMLSGCASMNQNAPLDYHHLDYVPSDSAALLNQANQDEQSVSLITPSYNYFSATGFANSKDIAKAFELYKTKGIMSPIVGTGFITEPFDAYSRTIISCSPNQSAEIMLEAGEKIQGVHIDNAGNWEISQMKTGAVNGSIMLIITPKNLDDSTNLTIATDMRTYSIGLVSHKAVVPIINFWYPDQIEADYSQQIQAAQSQKERLLSNTVSTTNDYAELDHLNFNYQVKSLGQPLENMPKNIYSDGKQMVFDWSGLNADNLPEVHAYLLGKDRVMKSKYSTPYLYVAGVYPKVTVTFKDMPQSKLEITNDSLNKVTG</sequence>
<proteinExistence type="predicted"/>
<keyword evidence="2" id="KW-1185">Reference proteome</keyword>
<dbReference type="EMBL" id="BMJS01000006">
    <property type="protein sequence ID" value="GGF93724.1"/>
    <property type="molecule type" value="Genomic_DNA"/>
</dbReference>